<dbReference type="Gene3D" id="3.30.70.330">
    <property type="match status" value="1"/>
</dbReference>
<dbReference type="InterPro" id="IPR052462">
    <property type="entry name" value="SLIRP/GR-RBP-like"/>
</dbReference>
<feature type="compositionally biased region" description="Basic and acidic residues" evidence="2">
    <location>
        <begin position="10"/>
        <end position="34"/>
    </location>
</feature>
<proteinExistence type="predicted"/>
<dbReference type="EMBL" id="CP011125">
    <property type="protein sequence ID" value="AKF10963.1"/>
    <property type="molecule type" value="Genomic_DNA"/>
</dbReference>
<gene>
    <name evidence="4" type="ORF">DB32_008112</name>
</gene>
<feature type="region of interest" description="Disordered" evidence="2">
    <location>
        <begin position="1"/>
        <end position="71"/>
    </location>
</feature>
<dbReference type="InterPro" id="IPR035979">
    <property type="entry name" value="RBD_domain_sf"/>
</dbReference>
<dbReference type="SMART" id="SM00360">
    <property type="entry name" value="RRM"/>
    <property type="match status" value="1"/>
</dbReference>
<evidence type="ECO:0000259" key="3">
    <source>
        <dbReference type="PROSITE" id="PS50102"/>
    </source>
</evidence>
<dbReference type="SUPFAM" id="SSF54928">
    <property type="entry name" value="RNA-binding domain, RBD"/>
    <property type="match status" value="1"/>
</dbReference>
<evidence type="ECO:0000313" key="4">
    <source>
        <dbReference type="EMBL" id="AKF10963.1"/>
    </source>
</evidence>
<dbReference type="STRING" id="927083.DB32_008112"/>
<dbReference type="KEGG" id="samy:DB32_008112"/>
<accession>A0A0F6YN68</accession>
<dbReference type="RefSeq" id="WP_205627118.1">
    <property type="nucleotide sequence ID" value="NZ_CP011125.1"/>
</dbReference>
<dbReference type="Proteomes" id="UP000034883">
    <property type="component" value="Chromosome"/>
</dbReference>
<dbReference type="PANTHER" id="PTHR48027">
    <property type="entry name" value="HETEROGENEOUS NUCLEAR RIBONUCLEOPROTEIN 87F-RELATED"/>
    <property type="match status" value="1"/>
</dbReference>
<evidence type="ECO:0000313" key="5">
    <source>
        <dbReference type="Proteomes" id="UP000034883"/>
    </source>
</evidence>
<dbReference type="GO" id="GO:0003723">
    <property type="term" value="F:RNA binding"/>
    <property type="evidence" value="ECO:0007669"/>
    <property type="project" value="UniProtKB-KW"/>
</dbReference>
<dbReference type="InterPro" id="IPR000504">
    <property type="entry name" value="RRM_dom"/>
</dbReference>
<name>A0A0F6YN68_9BACT</name>
<evidence type="ECO:0000256" key="1">
    <source>
        <dbReference type="ARBA" id="ARBA00022884"/>
    </source>
</evidence>
<evidence type="ECO:0000256" key="2">
    <source>
        <dbReference type="SAM" id="MobiDB-lite"/>
    </source>
</evidence>
<feature type="domain" description="RRM" evidence="3">
    <location>
        <begin position="76"/>
        <end position="154"/>
    </location>
</feature>
<reference evidence="4 5" key="1">
    <citation type="submission" date="2015-03" db="EMBL/GenBank/DDBJ databases">
        <title>Genome assembly of Sandaracinus amylolyticus DSM 53668.</title>
        <authorList>
            <person name="Sharma G."/>
            <person name="Subramanian S."/>
        </authorList>
    </citation>
    <scope>NUCLEOTIDE SEQUENCE [LARGE SCALE GENOMIC DNA]</scope>
    <source>
        <strain evidence="4 5">DSM 53668</strain>
    </source>
</reference>
<protein>
    <submittedName>
        <fullName evidence="4">RNA-binding protein</fullName>
    </submittedName>
</protein>
<dbReference type="PROSITE" id="PS50102">
    <property type="entry name" value="RRM"/>
    <property type="match status" value="1"/>
</dbReference>
<keyword evidence="1" id="KW-0694">RNA-binding</keyword>
<feature type="compositionally biased region" description="Basic and acidic residues" evidence="2">
    <location>
        <begin position="55"/>
        <end position="70"/>
    </location>
</feature>
<keyword evidence="5" id="KW-1185">Reference proteome</keyword>
<organism evidence="4 5">
    <name type="scientific">Sandaracinus amylolyticus</name>
    <dbReference type="NCBI Taxonomy" id="927083"/>
    <lineage>
        <taxon>Bacteria</taxon>
        <taxon>Pseudomonadati</taxon>
        <taxon>Myxococcota</taxon>
        <taxon>Polyangia</taxon>
        <taxon>Polyangiales</taxon>
        <taxon>Sandaracinaceae</taxon>
        <taxon>Sandaracinus</taxon>
    </lineage>
</organism>
<dbReference type="InterPro" id="IPR012677">
    <property type="entry name" value="Nucleotide-bd_a/b_plait_sf"/>
</dbReference>
<dbReference type="Pfam" id="PF00076">
    <property type="entry name" value="RRM_1"/>
    <property type="match status" value="1"/>
</dbReference>
<dbReference type="AlphaFoldDB" id="A0A0F6YN68"/>
<sequence>MNRGYGQGKRQREDEKARKQKEKDRRRMERREMGPGEIPVQSAAELQEASPSIEDIMRSLERGGSGEDRSANAVPARLFVGGLSDEVTEDDLAQVFGQFGRIADCIVMRDRDSRAPRGFGFVTMADRKDAPRAIAGLDGTDLKGRTLVVNVATERGR</sequence>